<proteinExistence type="predicted"/>
<dbReference type="OrthoDB" id="275897at2"/>
<dbReference type="CDD" id="cd07040">
    <property type="entry name" value="HP"/>
    <property type="match status" value="1"/>
</dbReference>
<evidence type="ECO:0008006" key="4">
    <source>
        <dbReference type="Google" id="ProtNLM"/>
    </source>
</evidence>
<evidence type="ECO:0000313" key="3">
    <source>
        <dbReference type="Proteomes" id="UP000214646"/>
    </source>
</evidence>
<evidence type="ECO:0000313" key="2">
    <source>
        <dbReference type="EMBL" id="OWK35028.1"/>
    </source>
</evidence>
<reference evidence="3" key="1">
    <citation type="submission" date="2017-06" db="EMBL/GenBank/DDBJ databases">
        <title>Genome analysis of Fimbriiglobus ruber SP5, the first member of the order Planctomycetales with confirmed chitinolytic capability.</title>
        <authorList>
            <person name="Ravin N.V."/>
            <person name="Rakitin A.L."/>
            <person name="Ivanova A.A."/>
            <person name="Beletsky A.V."/>
            <person name="Kulichevskaya I.S."/>
            <person name="Mardanov A.V."/>
            <person name="Dedysh S.N."/>
        </authorList>
    </citation>
    <scope>NUCLEOTIDE SEQUENCE [LARGE SCALE GENOMIC DNA]</scope>
    <source>
        <strain evidence="3">SP5</strain>
    </source>
</reference>
<keyword evidence="3" id="KW-1185">Reference proteome</keyword>
<dbReference type="InterPro" id="IPR029033">
    <property type="entry name" value="His_PPase_superfam"/>
</dbReference>
<dbReference type="AlphaFoldDB" id="A0A225D915"/>
<feature type="chain" id="PRO_5012578624" description="Flagellar basal body-associated protein FliL" evidence="1">
    <location>
        <begin position="24"/>
        <end position="197"/>
    </location>
</feature>
<organism evidence="2 3">
    <name type="scientific">Fimbriiglobus ruber</name>
    <dbReference type="NCBI Taxonomy" id="1908690"/>
    <lineage>
        <taxon>Bacteria</taxon>
        <taxon>Pseudomonadati</taxon>
        <taxon>Planctomycetota</taxon>
        <taxon>Planctomycetia</taxon>
        <taxon>Gemmatales</taxon>
        <taxon>Gemmataceae</taxon>
        <taxon>Fimbriiglobus</taxon>
    </lineage>
</organism>
<dbReference type="RefSeq" id="WP_088260237.1">
    <property type="nucleotide sequence ID" value="NZ_NIDE01000019.1"/>
</dbReference>
<name>A0A225D915_9BACT</name>
<keyword evidence="1" id="KW-0732">Signal</keyword>
<sequence>MIARFVVVVLVLVLASYSGTAGAQNAAKAHPSVVLVIRHAEKPPADDMSVDLNAAGKARAKNLFKLFEKSPSRPDPFPKPDFIFATKNSKNSHRPVETVTPLSEKLRLPIEHQSKNEGFAQLANELFGQAKYSGKIVLICWHHGEMPDLVTSLKAEPVPPKLKPAVFDRVWQIRYDAKGNGKLTDLPQHLMPDDSDK</sequence>
<comment type="caution">
    <text evidence="2">The sequence shown here is derived from an EMBL/GenBank/DDBJ whole genome shotgun (WGS) entry which is preliminary data.</text>
</comment>
<accession>A0A225D915</accession>
<dbReference type="EMBL" id="NIDE01000019">
    <property type="protein sequence ID" value="OWK35028.1"/>
    <property type="molecule type" value="Genomic_DNA"/>
</dbReference>
<evidence type="ECO:0000256" key="1">
    <source>
        <dbReference type="SAM" id="SignalP"/>
    </source>
</evidence>
<dbReference type="Gene3D" id="3.40.50.1240">
    <property type="entry name" value="Phosphoglycerate mutase-like"/>
    <property type="match status" value="1"/>
</dbReference>
<dbReference type="Proteomes" id="UP000214646">
    <property type="component" value="Unassembled WGS sequence"/>
</dbReference>
<feature type="signal peptide" evidence="1">
    <location>
        <begin position="1"/>
        <end position="23"/>
    </location>
</feature>
<protein>
    <recommendedName>
        <fullName evidence="4">Flagellar basal body-associated protein FliL</fullName>
    </recommendedName>
</protein>
<gene>
    <name evidence="2" type="ORF">FRUB_09870</name>
</gene>